<name>A0A7W4ULS4_9MICO</name>
<accession>A0A7W4ULS4</accession>
<reference evidence="1 2" key="1">
    <citation type="submission" date="2020-08" db="EMBL/GenBank/DDBJ databases">
        <title>Sequencing the genomes of 1000 actinobacteria strains.</title>
        <authorList>
            <person name="Klenk H.-P."/>
        </authorList>
    </citation>
    <scope>NUCLEOTIDE SEQUENCE [LARGE SCALE GENOMIC DNA]</scope>
    <source>
        <strain evidence="1 2">DSM 20419</strain>
    </source>
</reference>
<sequence>MSDSLVEVPEGSAAVVLTEDELLALAAALDGSGAPGVLGAAIDKVSRGALDTLHAARAGRRAVKR</sequence>
<gene>
    <name evidence="1" type="ORF">FHX72_000923</name>
</gene>
<dbReference type="EMBL" id="JACHWJ010000001">
    <property type="protein sequence ID" value="MBB2956811.1"/>
    <property type="molecule type" value="Genomic_DNA"/>
</dbReference>
<dbReference type="RefSeq" id="WP_183623260.1">
    <property type="nucleotide sequence ID" value="NZ_JACHWJ010000001.1"/>
</dbReference>
<organism evidence="1 2">
    <name type="scientific">Pseudoclavibacter helvolus</name>
    <dbReference type="NCBI Taxonomy" id="255205"/>
    <lineage>
        <taxon>Bacteria</taxon>
        <taxon>Bacillati</taxon>
        <taxon>Actinomycetota</taxon>
        <taxon>Actinomycetes</taxon>
        <taxon>Micrococcales</taxon>
        <taxon>Microbacteriaceae</taxon>
        <taxon>Pseudoclavibacter</taxon>
    </lineage>
</organism>
<dbReference type="Proteomes" id="UP000545286">
    <property type="component" value="Unassembled WGS sequence"/>
</dbReference>
<proteinExistence type="predicted"/>
<evidence type="ECO:0000313" key="1">
    <source>
        <dbReference type="EMBL" id="MBB2956811.1"/>
    </source>
</evidence>
<dbReference type="AlphaFoldDB" id="A0A7W4ULS4"/>
<keyword evidence="2" id="KW-1185">Reference proteome</keyword>
<protein>
    <submittedName>
        <fullName evidence="1">Uncharacterized protein</fullName>
    </submittedName>
</protein>
<comment type="caution">
    <text evidence="1">The sequence shown here is derived from an EMBL/GenBank/DDBJ whole genome shotgun (WGS) entry which is preliminary data.</text>
</comment>
<evidence type="ECO:0000313" key="2">
    <source>
        <dbReference type="Proteomes" id="UP000545286"/>
    </source>
</evidence>